<dbReference type="SUPFAM" id="SSF53659">
    <property type="entry name" value="Isocitrate/Isopropylmalate dehydrogenase-like"/>
    <property type="match status" value="1"/>
</dbReference>
<name>A0A0C3BZT6_PILCF</name>
<dbReference type="PANTHER" id="PTHR11822:SF21">
    <property type="entry name" value="ISOCITRATE DEHYDROGENASE [NADP], MITOCHONDRIAL"/>
    <property type="match status" value="1"/>
</dbReference>
<evidence type="ECO:0000259" key="10">
    <source>
        <dbReference type="Pfam" id="PF00180"/>
    </source>
</evidence>
<proteinExistence type="inferred from homology"/>
<dbReference type="EMBL" id="KN832993">
    <property type="protein sequence ID" value="KIM82887.1"/>
    <property type="molecule type" value="Genomic_DNA"/>
</dbReference>
<dbReference type="InterPro" id="IPR024084">
    <property type="entry name" value="IsoPropMal-DH-like_dom"/>
</dbReference>
<dbReference type="InterPro" id="IPR004790">
    <property type="entry name" value="Isocitrate_DH_NADP"/>
</dbReference>
<keyword evidence="7" id="KW-0560">Oxidoreductase</keyword>
<keyword evidence="6" id="KW-0460">Magnesium</keyword>
<organism evidence="11 12">
    <name type="scientific">Piloderma croceum (strain F 1598)</name>
    <dbReference type="NCBI Taxonomy" id="765440"/>
    <lineage>
        <taxon>Eukaryota</taxon>
        <taxon>Fungi</taxon>
        <taxon>Dikarya</taxon>
        <taxon>Basidiomycota</taxon>
        <taxon>Agaricomycotina</taxon>
        <taxon>Agaricomycetes</taxon>
        <taxon>Agaricomycetidae</taxon>
        <taxon>Atheliales</taxon>
        <taxon>Atheliaceae</taxon>
        <taxon>Piloderma</taxon>
    </lineage>
</organism>
<keyword evidence="4" id="KW-0816">Tricarboxylic acid cycle</keyword>
<sequence>MAMYNTDESITGFALASFKMTLFKKMVLFMSTKDTIIRKYDNRFKDIFQGVYKSAYKSQFESAGICYEHRVIEDMVAQAIKSSGDR</sequence>
<evidence type="ECO:0000313" key="12">
    <source>
        <dbReference type="Proteomes" id="UP000054166"/>
    </source>
</evidence>
<dbReference type="GO" id="GO:0005739">
    <property type="term" value="C:mitochondrion"/>
    <property type="evidence" value="ECO:0007669"/>
    <property type="project" value="TreeGrafter"/>
</dbReference>
<dbReference type="PANTHER" id="PTHR11822">
    <property type="entry name" value="NADP-SPECIFIC ISOCITRATE DEHYDROGENASE"/>
    <property type="match status" value="1"/>
</dbReference>
<feature type="domain" description="Isopropylmalate dehydrogenase-like" evidence="10">
    <location>
        <begin position="2"/>
        <end position="82"/>
    </location>
</feature>
<dbReference type="HOGENOM" id="CLU_2498657_0_0_1"/>
<evidence type="ECO:0000256" key="9">
    <source>
        <dbReference type="ARBA" id="ARBA00023554"/>
    </source>
</evidence>
<dbReference type="AlphaFoldDB" id="A0A0C3BZT6"/>
<dbReference type="OrthoDB" id="1713154at2759"/>
<evidence type="ECO:0000256" key="8">
    <source>
        <dbReference type="ARBA" id="ARBA00023211"/>
    </source>
</evidence>
<keyword evidence="12" id="KW-1185">Reference proteome</keyword>
<reference evidence="11 12" key="1">
    <citation type="submission" date="2014-04" db="EMBL/GenBank/DDBJ databases">
        <authorList>
            <consortium name="DOE Joint Genome Institute"/>
            <person name="Kuo A."/>
            <person name="Tarkka M."/>
            <person name="Buscot F."/>
            <person name="Kohler A."/>
            <person name="Nagy L.G."/>
            <person name="Floudas D."/>
            <person name="Copeland A."/>
            <person name="Barry K.W."/>
            <person name="Cichocki N."/>
            <person name="Veneault-Fourrey C."/>
            <person name="LaButti K."/>
            <person name="Lindquist E.A."/>
            <person name="Lipzen A."/>
            <person name="Lundell T."/>
            <person name="Morin E."/>
            <person name="Murat C."/>
            <person name="Sun H."/>
            <person name="Tunlid A."/>
            <person name="Henrissat B."/>
            <person name="Grigoriev I.V."/>
            <person name="Hibbett D.S."/>
            <person name="Martin F."/>
            <person name="Nordberg H.P."/>
            <person name="Cantor M.N."/>
            <person name="Hua S.X."/>
        </authorList>
    </citation>
    <scope>NUCLEOTIDE SEQUENCE [LARGE SCALE GENOMIC DNA]</scope>
    <source>
        <strain evidence="11 12">F 1598</strain>
    </source>
</reference>
<comment type="cofactor">
    <cofactor evidence="1">
        <name>Mn(2+)</name>
        <dbReference type="ChEBI" id="CHEBI:29035"/>
    </cofactor>
</comment>
<dbReference type="GO" id="GO:0046872">
    <property type="term" value="F:metal ion binding"/>
    <property type="evidence" value="ECO:0007669"/>
    <property type="project" value="UniProtKB-KW"/>
</dbReference>
<evidence type="ECO:0000256" key="1">
    <source>
        <dbReference type="ARBA" id="ARBA00001936"/>
    </source>
</evidence>
<dbReference type="Gene3D" id="3.40.718.10">
    <property type="entry name" value="Isopropylmalate Dehydrogenase"/>
    <property type="match status" value="1"/>
</dbReference>
<evidence type="ECO:0000256" key="3">
    <source>
        <dbReference type="ARBA" id="ARBA00007769"/>
    </source>
</evidence>
<comment type="catalytic activity">
    <reaction evidence="9">
        <text>D-threo-isocitrate + NADP(+) = 2-oxoglutarate + CO2 + NADPH</text>
        <dbReference type="Rhea" id="RHEA:19629"/>
        <dbReference type="ChEBI" id="CHEBI:15562"/>
        <dbReference type="ChEBI" id="CHEBI:16526"/>
        <dbReference type="ChEBI" id="CHEBI:16810"/>
        <dbReference type="ChEBI" id="CHEBI:57783"/>
        <dbReference type="ChEBI" id="CHEBI:58349"/>
        <dbReference type="EC" id="1.1.1.42"/>
    </reaction>
</comment>
<keyword evidence="8" id="KW-0464">Manganese</keyword>
<reference evidence="12" key="2">
    <citation type="submission" date="2015-01" db="EMBL/GenBank/DDBJ databases">
        <title>Evolutionary Origins and Diversification of the Mycorrhizal Mutualists.</title>
        <authorList>
            <consortium name="DOE Joint Genome Institute"/>
            <consortium name="Mycorrhizal Genomics Consortium"/>
            <person name="Kohler A."/>
            <person name="Kuo A."/>
            <person name="Nagy L.G."/>
            <person name="Floudas D."/>
            <person name="Copeland A."/>
            <person name="Barry K.W."/>
            <person name="Cichocki N."/>
            <person name="Veneault-Fourrey C."/>
            <person name="LaButti K."/>
            <person name="Lindquist E.A."/>
            <person name="Lipzen A."/>
            <person name="Lundell T."/>
            <person name="Morin E."/>
            <person name="Murat C."/>
            <person name="Riley R."/>
            <person name="Ohm R."/>
            <person name="Sun H."/>
            <person name="Tunlid A."/>
            <person name="Henrissat B."/>
            <person name="Grigoriev I.V."/>
            <person name="Hibbett D.S."/>
            <person name="Martin F."/>
        </authorList>
    </citation>
    <scope>NUCLEOTIDE SEQUENCE [LARGE SCALE GENOMIC DNA]</scope>
    <source>
        <strain evidence="12">F 1598</strain>
    </source>
</reference>
<dbReference type="GO" id="GO:0006102">
    <property type="term" value="P:isocitrate metabolic process"/>
    <property type="evidence" value="ECO:0007669"/>
    <property type="project" value="InterPro"/>
</dbReference>
<accession>A0A0C3BZT6</accession>
<gene>
    <name evidence="11" type="ORF">PILCRDRAFT_7769</name>
</gene>
<dbReference type="GO" id="GO:0006739">
    <property type="term" value="P:NADP+ metabolic process"/>
    <property type="evidence" value="ECO:0007669"/>
    <property type="project" value="TreeGrafter"/>
</dbReference>
<dbReference type="STRING" id="765440.A0A0C3BZT6"/>
<comment type="cofactor">
    <cofactor evidence="2">
        <name>Mg(2+)</name>
        <dbReference type="ChEBI" id="CHEBI:18420"/>
    </cofactor>
</comment>
<evidence type="ECO:0000313" key="11">
    <source>
        <dbReference type="EMBL" id="KIM82887.1"/>
    </source>
</evidence>
<comment type="similarity">
    <text evidence="3">Belongs to the isocitrate and isopropylmalate dehydrogenases family.</text>
</comment>
<keyword evidence="5" id="KW-0479">Metal-binding</keyword>
<protein>
    <recommendedName>
        <fullName evidence="10">Isopropylmalate dehydrogenase-like domain-containing protein</fullName>
    </recommendedName>
</protein>
<dbReference type="GO" id="GO:0006099">
    <property type="term" value="P:tricarboxylic acid cycle"/>
    <property type="evidence" value="ECO:0007669"/>
    <property type="project" value="UniProtKB-KW"/>
</dbReference>
<evidence type="ECO:0000256" key="2">
    <source>
        <dbReference type="ARBA" id="ARBA00001946"/>
    </source>
</evidence>
<dbReference type="InParanoid" id="A0A0C3BZT6"/>
<dbReference type="Pfam" id="PF00180">
    <property type="entry name" value="Iso_dh"/>
    <property type="match status" value="1"/>
</dbReference>
<dbReference type="GO" id="GO:0004450">
    <property type="term" value="F:isocitrate dehydrogenase (NADP+) activity"/>
    <property type="evidence" value="ECO:0007669"/>
    <property type="project" value="UniProtKB-EC"/>
</dbReference>
<evidence type="ECO:0000256" key="4">
    <source>
        <dbReference type="ARBA" id="ARBA00022532"/>
    </source>
</evidence>
<evidence type="ECO:0000256" key="5">
    <source>
        <dbReference type="ARBA" id="ARBA00022723"/>
    </source>
</evidence>
<dbReference type="Proteomes" id="UP000054166">
    <property type="component" value="Unassembled WGS sequence"/>
</dbReference>
<evidence type="ECO:0000256" key="7">
    <source>
        <dbReference type="ARBA" id="ARBA00023002"/>
    </source>
</evidence>
<evidence type="ECO:0000256" key="6">
    <source>
        <dbReference type="ARBA" id="ARBA00022842"/>
    </source>
</evidence>